<reference evidence="8" key="1">
    <citation type="submission" date="2014-12" db="EMBL/GenBank/DDBJ databases">
        <title>Genome Sequence of Valsa Canker Pathogens Uncovers a Specific Adaption of Colonization on Woody Bark.</title>
        <authorList>
            <person name="Yin Z."/>
            <person name="Liu H."/>
            <person name="Gao X."/>
            <person name="Li Z."/>
            <person name="Song N."/>
            <person name="Ke X."/>
            <person name="Dai Q."/>
            <person name="Wu Y."/>
            <person name="Sun Y."/>
            <person name="Xu J.-R."/>
            <person name="Kang Z.K."/>
            <person name="Wang L."/>
            <person name="Huang L."/>
        </authorList>
    </citation>
    <scope>NUCLEOTIDE SEQUENCE [LARGE SCALE GENOMIC DNA]</scope>
    <source>
        <strain evidence="8">SXYL134</strain>
    </source>
</reference>
<gene>
    <name evidence="7" type="ORF">VP1G_00971</name>
</gene>
<dbReference type="OrthoDB" id="443318at2759"/>
<evidence type="ECO:0000313" key="8">
    <source>
        <dbReference type="Proteomes" id="UP000078576"/>
    </source>
</evidence>
<dbReference type="EMBL" id="KN714669">
    <property type="protein sequence ID" value="KUI53502.1"/>
    <property type="molecule type" value="Genomic_DNA"/>
</dbReference>
<dbReference type="PANTHER" id="PTHR11802">
    <property type="entry name" value="SERINE PROTEASE FAMILY S10 SERINE CARBOXYPEPTIDASE"/>
    <property type="match status" value="1"/>
</dbReference>
<evidence type="ECO:0000256" key="6">
    <source>
        <dbReference type="RuleBase" id="RU361156"/>
    </source>
</evidence>
<comment type="similarity">
    <text evidence="1 6">Belongs to the peptidase S10 family.</text>
</comment>
<evidence type="ECO:0000256" key="1">
    <source>
        <dbReference type="ARBA" id="ARBA00009431"/>
    </source>
</evidence>
<keyword evidence="5" id="KW-0325">Glycoprotein</keyword>
<feature type="chain" id="PRO_5008443764" description="Carboxypeptidase" evidence="6">
    <location>
        <begin position="18"/>
        <end position="502"/>
    </location>
</feature>
<keyword evidence="4 6" id="KW-0378">Hydrolase</keyword>
<dbReference type="STRING" id="694573.A0A194UP99"/>
<evidence type="ECO:0000256" key="5">
    <source>
        <dbReference type="ARBA" id="ARBA00023180"/>
    </source>
</evidence>
<keyword evidence="8" id="KW-1185">Reference proteome</keyword>
<feature type="signal peptide" evidence="6">
    <location>
        <begin position="1"/>
        <end position="17"/>
    </location>
</feature>
<dbReference type="PANTHER" id="PTHR11802:SF453">
    <property type="entry name" value="S1, PUTATIVE-RELATED"/>
    <property type="match status" value="1"/>
</dbReference>
<dbReference type="InterPro" id="IPR001563">
    <property type="entry name" value="Peptidase_S10"/>
</dbReference>
<dbReference type="SUPFAM" id="SSF53474">
    <property type="entry name" value="alpha/beta-Hydrolases"/>
    <property type="match status" value="1"/>
</dbReference>
<dbReference type="InterPro" id="IPR029058">
    <property type="entry name" value="AB_hydrolase_fold"/>
</dbReference>
<keyword evidence="6" id="KW-0732">Signal</keyword>
<dbReference type="GO" id="GO:0006508">
    <property type="term" value="P:proteolysis"/>
    <property type="evidence" value="ECO:0007669"/>
    <property type="project" value="UniProtKB-KW"/>
</dbReference>
<dbReference type="EC" id="3.4.16.-" evidence="6"/>
<dbReference type="Pfam" id="PF00450">
    <property type="entry name" value="Peptidase_S10"/>
    <property type="match status" value="1"/>
</dbReference>
<dbReference type="GO" id="GO:0004185">
    <property type="term" value="F:serine-type carboxypeptidase activity"/>
    <property type="evidence" value="ECO:0007669"/>
    <property type="project" value="UniProtKB-UniRule"/>
</dbReference>
<organism evidence="7 8">
    <name type="scientific">Cytospora mali</name>
    <name type="common">Apple Valsa canker fungus</name>
    <name type="synonym">Valsa mali</name>
    <dbReference type="NCBI Taxonomy" id="578113"/>
    <lineage>
        <taxon>Eukaryota</taxon>
        <taxon>Fungi</taxon>
        <taxon>Dikarya</taxon>
        <taxon>Ascomycota</taxon>
        <taxon>Pezizomycotina</taxon>
        <taxon>Sordariomycetes</taxon>
        <taxon>Sordariomycetidae</taxon>
        <taxon>Diaporthales</taxon>
        <taxon>Cytosporaceae</taxon>
        <taxon>Cytospora</taxon>
    </lineage>
</organism>
<dbReference type="AlphaFoldDB" id="A0A194UP99"/>
<dbReference type="Gene3D" id="3.40.50.1820">
    <property type="entry name" value="alpha/beta hydrolase"/>
    <property type="match status" value="1"/>
</dbReference>
<keyword evidence="2 6" id="KW-0121">Carboxypeptidase</keyword>
<proteinExistence type="inferred from homology"/>
<dbReference type="GO" id="GO:0000324">
    <property type="term" value="C:fungal-type vacuole"/>
    <property type="evidence" value="ECO:0007669"/>
    <property type="project" value="TreeGrafter"/>
</dbReference>
<dbReference type="PRINTS" id="PR00724">
    <property type="entry name" value="CRBOXYPTASEC"/>
</dbReference>
<evidence type="ECO:0000256" key="3">
    <source>
        <dbReference type="ARBA" id="ARBA00022670"/>
    </source>
</evidence>
<dbReference type="InterPro" id="IPR018202">
    <property type="entry name" value="Ser_caboxypep_ser_AS"/>
</dbReference>
<evidence type="ECO:0000256" key="2">
    <source>
        <dbReference type="ARBA" id="ARBA00022645"/>
    </source>
</evidence>
<accession>A0A194UP99</accession>
<evidence type="ECO:0000313" key="7">
    <source>
        <dbReference type="EMBL" id="KUI53502.1"/>
    </source>
</evidence>
<name>A0A194UP99_CYTMA</name>
<sequence>MSLRNLALLGLASLAVAVPKGSPNAAHKRYIEERNGISYNVFKRAGEKSSLSYVTDSGICETTKNVTQYSGYLDVGTDMNMWFWFFAARSEPTTAPLVLWLNGGPACSSMIGLFQEHGPCHFVNGSTEPSLNEYSWNSYANMLYVDQPIGTGFSYGTDDVTSTVTAAEYVWTFLQNFYAAFPTYESRDFGLWTESYGGHYGPEFSAYFESQNAAIDAGTITGEKVNLVAVGINNGWIDPVLQYQAYPIFAYNNTYNQLINERQYEKYMDAYTEECVPALASCTGLTGNNKACLSGGSTCASAVESPIENDNDFNVYDVLEPSSAESTDPPETYADYLQNKTIMAAIGAQTTYQECPSGPYEKMIATGDESRSFLEPLSEVVQSGVNVLIWAGDLDWICNWYGSQLVVNSINYTDSATFQSKALAEYTVDGKSYGQFKTAGNLNFLRVYEAGHEVPYYRKSKPIFGTPPLYKSPSCKLTNSAEPVVALQAFTQIMKGEALTST</sequence>
<dbReference type="Proteomes" id="UP000078576">
    <property type="component" value="Unassembled WGS sequence"/>
</dbReference>
<dbReference type="Gene3D" id="1.10.287.410">
    <property type="match status" value="1"/>
</dbReference>
<protein>
    <recommendedName>
        <fullName evidence="6">Carboxypeptidase</fullName>
        <ecNumber evidence="6">3.4.16.-</ecNumber>
    </recommendedName>
</protein>
<keyword evidence="3 6" id="KW-0645">Protease</keyword>
<dbReference type="PROSITE" id="PS00131">
    <property type="entry name" value="CARBOXYPEPT_SER_SER"/>
    <property type="match status" value="1"/>
</dbReference>
<evidence type="ECO:0000256" key="4">
    <source>
        <dbReference type="ARBA" id="ARBA00022801"/>
    </source>
</evidence>